<name>A0A914HSE2_GLORO</name>
<proteinExistence type="predicted"/>
<dbReference type="WBParaSite" id="Gr19_v10_g3322.t1">
    <property type="protein sequence ID" value="Gr19_v10_g3322.t1"/>
    <property type="gene ID" value="Gr19_v10_g3322"/>
</dbReference>
<keyword evidence="1" id="KW-1185">Reference proteome</keyword>
<dbReference type="Proteomes" id="UP000887572">
    <property type="component" value="Unplaced"/>
</dbReference>
<evidence type="ECO:0000313" key="2">
    <source>
        <dbReference type="WBParaSite" id="Gr19_v10_g3322.t1"/>
    </source>
</evidence>
<sequence>MSITKTTGRTPKLDKLNPIQLIRILLSQNKTVAKELGLCFKTIYKWKRKLGQTKPKHKYSDSEQMELMKQYYEIKNQNPRIKDKDIAKMLKIGTRTLCNWKNQFKRQQIYQNSVDGHSVEENAAALESI</sequence>
<evidence type="ECO:0000313" key="1">
    <source>
        <dbReference type="Proteomes" id="UP000887572"/>
    </source>
</evidence>
<protein>
    <submittedName>
        <fullName evidence="2">Transposase</fullName>
    </submittedName>
</protein>
<organism evidence="1 2">
    <name type="scientific">Globodera rostochiensis</name>
    <name type="common">Golden nematode worm</name>
    <name type="synonym">Heterodera rostochiensis</name>
    <dbReference type="NCBI Taxonomy" id="31243"/>
    <lineage>
        <taxon>Eukaryota</taxon>
        <taxon>Metazoa</taxon>
        <taxon>Ecdysozoa</taxon>
        <taxon>Nematoda</taxon>
        <taxon>Chromadorea</taxon>
        <taxon>Rhabditida</taxon>
        <taxon>Tylenchina</taxon>
        <taxon>Tylenchomorpha</taxon>
        <taxon>Tylenchoidea</taxon>
        <taxon>Heteroderidae</taxon>
        <taxon>Heteroderinae</taxon>
        <taxon>Globodera</taxon>
    </lineage>
</organism>
<reference evidence="2" key="1">
    <citation type="submission" date="2022-11" db="UniProtKB">
        <authorList>
            <consortium name="WormBaseParasite"/>
        </authorList>
    </citation>
    <scope>IDENTIFICATION</scope>
</reference>
<accession>A0A914HSE2</accession>
<dbReference type="AlphaFoldDB" id="A0A914HSE2"/>